<evidence type="ECO:0000313" key="2">
    <source>
        <dbReference type="EMBL" id="QSI78702.1"/>
    </source>
</evidence>
<dbReference type="InterPro" id="IPR017740">
    <property type="entry name" value="TssA-like"/>
</dbReference>
<dbReference type="RefSeq" id="WP_206256099.1">
    <property type="nucleotide sequence ID" value="NZ_CP071060.1"/>
</dbReference>
<keyword evidence="3" id="KW-1185">Reference proteome</keyword>
<gene>
    <name evidence="2" type="primary">tssA</name>
    <name evidence="2" type="ORF">JY500_08890</name>
</gene>
<dbReference type="PANTHER" id="PTHR37951">
    <property type="entry name" value="CYTOPLASMIC PROTEIN-RELATED"/>
    <property type="match status" value="1"/>
</dbReference>
<reference evidence="2 3" key="1">
    <citation type="submission" date="2021-02" db="EMBL/GenBank/DDBJ databases">
        <title>Niveibacterium changnyeongensis HC41.</title>
        <authorList>
            <person name="Kang M."/>
        </authorList>
    </citation>
    <scope>NUCLEOTIDE SEQUENCE [LARGE SCALE GENOMIC DNA]</scope>
    <source>
        <strain evidence="2 3">HC41</strain>
    </source>
</reference>
<dbReference type="InterPro" id="IPR010657">
    <property type="entry name" value="ImpA_N"/>
</dbReference>
<dbReference type="PANTHER" id="PTHR37951:SF1">
    <property type="entry name" value="TYPE VI SECRETION SYSTEM COMPONENT TSSA1"/>
    <property type="match status" value="1"/>
</dbReference>
<dbReference type="Pfam" id="PF06812">
    <property type="entry name" value="ImpA_N"/>
    <property type="match status" value="1"/>
</dbReference>
<evidence type="ECO:0000313" key="3">
    <source>
        <dbReference type="Proteomes" id="UP000663570"/>
    </source>
</evidence>
<dbReference type="NCBIfam" id="TIGR03363">
    <property type="entry name" value="VI_chp_8"/>
    <property type="match status" value="1"/>
</dbReference>
<name>A0ABX7MAF2_9RHOO</name>
<feature type="domain" description="ImpA N-terminal" evidence="1">
    <location>
        <begin position="15"/>
        <end position="137"/>
    </location>
</feature>
<dbReference type="EMBL" id="CP071060">
    <property type="protein sequence ID" value="QSI78702.1"/>
    <property type="molecule type" value="Genomic_DNA"/>
</dbReference>
<dbReference type="Proteomes" id="UP000663570">
    <property type="component" value="Chromosome"/>
</dbReference>
<evidence type="ECO:0000259" key="1">
    <source>
        <dbReference type="Pfam" id="PF06812"/>
    </source>
</evidence>
<proteinExistence type="predicted"/>
<protein>
    <submittedName>
        <fullName evidence="2">Type VI secretion system protein TssA</fullName>
    </submittedName>
</protein>
<accession>A0ABX7MAF2</accession>
<organism evidence="2 3">
    <name type="scientific">Niveibacterium microcysteis</name>
    <dbReference type="NCBI Taxonomy" id="2811415"/>
    <lineage>
        <taxon>Bacteria</taxon>
        <taxon>Pseudomonadati</taxon>
        <taxon>Pseudomonadota</taxon>
        <taxon>Betaproteobacteria</taxon>
        <taxon>Rhodocyclales</taxon>
        <taxon>Rhodocyclaceae</taxon>
        <taxon>Niveibacterium</taxon>
    </lineage>
</organism>
<sequence length="353" mass="37918">MSAPLDHAALLAPLLAPLPGHSSTGEDMSFSTEFDALDEARREDDPSLDQGEWVTTLKVADWRRVIDIATNLLTQRTKDLRVAARYAEANGRLQGFGGLAEGLQLAAGLLDAYPDTLHPLPEGGDAEERAGALGWLIQRALDVLKTAPLLQGDGGALSWDDHERARAAGARGEDSEPHEHAALAVAWDAAARSTPLSRLDATRDALDALDQAIRALDRAADTVLGADAPSFRLLRELHERIHHLVSRLILERGGNTGALVSQAPANDAPAHTAHAPVAHHAPRQAGAMTRADAVVMLTQVAEYFRQTEPHSPVAYLADKAASWANMPLHDWLRQVVKDDSALAHIDELLGVAR</sequence>